<comment type="caution">
    <text evidence="1">The sequence shown here is derived from an EMBL/GenBank/DDBJ whole genome shotgun (WGS) entry which is preliminary data.</text>
</comment>
<reference evidence="2" key="1">
    <citation type="submission" date="2016-11" db="EMBL/GenBank/DDBJ databases">
        <authorList>
            <person name="Jaros S."/>
            <person name="Januszkiewicz K."/>
            <person name="Wedrychowicz H."/>
        </authorList>
    </citation>
    <scope>NUCLEOTIDE SEQUENCE [LARGE SCALE GENOMIC DNA]</scope>
    <source>
        <strain evidence="2">CGMCC 4.3555</strain>
    </source>
</reference>
<protein>
    <recommendedName>
        <fullName evidence="3">Replication initiation protein</fullName>
    </recommendedName>
</protein>
<dbReference type="EMBL" id="FRBK01000005">
    <property type="protein sequence ID" value="SHL62439.1"/>
    <property type="molecule type" value="Genomic_DNA"/>
</dbReference>
<evidence type="ECO:0000313" key="2">
    <source>
        <dbReference type="Proteomes" id="UP000184388"/>
    </source>
</evidence>
<dbReference type="Proteomes" id="UP000184388">
    <property type="component" value="Unassembled WGS sequence"/>
</dbReference>
<dbReference type="AlphaFoldDB" id="A0A9X8QRW4"/>
<proteinExistence type="predicted"/>
<evidence type="ECO:0008006" key="3">
    <source>
        <dbReference type="Google" id="ProtNLM"/>
    </source>
</evidence>
<dbReference type="Pfam" id="PF20199">
    <property type="entry name" value="RepSA"/>
    <property type="match status" value="1"/>
</dbReference>
<accession>A0A9X8QRW4</accession>
<sequence>MSTPSAFSTVAAPVRNVLARPGPSAPATKNPLDLRHVASPALRELLTHLNNDTFDAVRRGVEQARGCTQPIQLAGWTKTVHTKTGRVLRSFNTADTPTGRVLVACNNRRASRCPACARIYAGDTFQLIKDGVTGGRYADPKVRTHPRVFLTLTAPSFGPVHGTTWRNRPGCRCGTHHQDNDAILGTPLDPSTYDYTGQVLFNAHAGHLWARFTISLRRQVAHELGMKQKDMAKALRVSFAKVAEYHKRGVVHFHAILRFDGPEGSTTPPPAKATAQVLDTAARLAAEHVRLDVDAGHHGTLALTWGEQIDVRPIAADDGTGELTSNAVAGYIAKYATKGAEGSGMIDRPVHCHDCKGAGRTGLRDGAVQPCSTCEGTGCEPLERLPISDHVRQIIRTCWDLAAIKNLADLKLWKWAHMLGFRGHFSTKSRRYSTTLGTLREERRAWQKAQQEPLELEEIEQPEEGQCLEDTTRVVAHWALVGFGYTDGEHLLAAQVRHERAQAQEQKARAKTEGEPWQ</sequence>
<dbReference type="RefSeq" id="WP_350309797.1">
    <property type="nucleotide sequence ID" value="NZ_FRBK01000005.1"/>
</dbReference>
<name>A0A9X8QRW4_9ACTN</name>
<evidence type="ECO:0000313" key="1">
    <source>
        <dbReference type="EMBL" id="SHL62439.1"/>
    </source>
</evidence>
<dbReference type="InterPro" id="IPR046828">
    <property type="entry name" value="RepSA"/>
</dbReference>
<organism evidence="1 2">
    <name type="scientific">Streptomyces yunnanensis</name>
    <dbReference type="NCBI Taxonomy" id="156453"/>
    <lineage>
        <taxon>Bacteria</taxon>
        <taxon>Bacillati</taxon>
        <taxon>Actinomycetota</taxon>
        <taxon>Actinomycetes</taxon>
        <taxon>Kitasatosporales</taxon>
        <taxon>Streptomycetaceae</taxon>
        <taxon>Streptomyces</taxon>
    </lineage>
</organism>
<gene>
    <name evidence="1" type="ORF">SAMN05216268_105288</name>
</gene>